<organism evidence="1 2">
    <name type="scientific">Setaria viridis</name>
    <name type="common">Green bristlegrass</name>
    <name type="synonym">Setaria italica subsp. viridis</name>
    <dbReference type="NCBI Taxonomy" id="4556"/>
    <lineage>
        <taxon>Eukaryota</taxon>
        <taxon>Viridiplantae</taxon>
        <taxon>Streptophyta</taxon>
        <taxon>Embryophyta</taxon>
        <taxon>Tracheophyta</taxon>
        <taxon>Spermatophyta</taxon>
        <taxon>Magnoliopsida</taxon>
        <taxon>Liliopsida</taxon>
        <taxon>Poales</taxon>
        <taxon>Poaceae</taxon>
        <taxon>PACMAD clade</taxon>
        <taxon>Panicoideae</taxon>
        <taxon>Panicodae</taxon>
        <taxon>Paniceae</taxon>
        <taxon>Cenchrinae</taxon>
        <taxon>Setaria</taxon>
    </lineage>
</organism>
<keyword evidence="2" id="KW-1185">Reference proteome</keyword>
<evidence type="ECO:0000313" key="1">
    <source>
        <dbReference type="EMBL" id="TKW14148.1"/>
    </source>
</evidence>
<dbReference type="AlphaFoldDB" id="A0A4U6UE29"/>
<protein>
    <submittedName>
        <fullName evidence="1">Uncharacterized protein</fullName>
    </submittedName>
</protein>
<reference evidence="1" key="1">
    <citation type="submission" date="2019-03" db="EMBL/GenBank/DDBJ databases">
        <title>WGS assembly of Setaria viridis.</title>
        <authorList>
            <person name="Huang P."/>
            <person name="Jenkins J."/>
            <person name="Grimwood J."/>
            <person name="Barry K."/>
            <person name="Healey A."/>
            <person name="Mamidi S."/>
            <person name="Sreedasyam A."/>
            <person name="Shu S."/>
            <person name="Feldman M."/>
            <person name="Wu J."/>
            <person name="Yu Y."/>
            <person name="Chen C."/>
            <person name="Johnson J."/>
            <person name="Rokhsar D."/>
            <person name="Baxter I."/>
            <person name="Schmutz J."/>
            <person name="Brutnell T."/>
            <person name="Kellogg E."/>
        </authorList>
    </citation>
    <scope>NUCLEOTIDE SEQUENCE [LARGE SCALE GENOMIC DNA]</scope>
</reference>
<sequence length="40" mass="4784">MFSSSFCKEEGNAVVDRSFSNRRVWQPPYHRAAKQARRFH</sequence>
<gene>
    <name evidence="1" type="ORF">SEVIR_5G148475v2</name>
</gene>
<evidence type="ECO:0000313" key="2">
    <source>
        <dbReference type="Proteomes" id="UP000298652"/>
    </source>
</evidence>
<proteinExistence type="predicted"/>
<dbReference type="Proteomes" id="UP000298652">
    <property type="component" value="Chromosome 5"/>
</dbReference>
<dbReference type="EMBL" id="CM016556">
    <property type="protein sequence ID" value="TKW14148.1"/>
    <property type="molecule type" value="Genomic_DNA"/>
</dbReference>
<name>A0A4U6UE29_SETVI</name>
<accession>A0A4U6UE29</accession>
<dbReference type="Gramene" id="TKW14148">
    <property type="protein sequence ID" value="TKW14148"/>
    <property type="gene ID" value="SEVIR_5G148475v2"/>
</dbReference>